<comment type="similarity">
    <text evidence="2">Belongs to the autoinducer-2 exporter (AI-2E) (TC 2.A.86) family.</text>
</comment>
<dbReference type="Pfam" id="PF01594">
    <property type="entry name" value="AI-2E_transport"/>
    <property type="match status" value="1"/>
</dbReference>
<dbReference type="Proteomes" id="UP000320672">
    <property type="component" value="Chromosome"/>
</dbReference>
<dbReference type="RefSeq" id="WP_145352498.1">
    <property type="nucleotide sequence ID" value="NZ_CP036262.1"/>
</dbReference>
<keyword evidence="3 7" id="KW-0812">Transmembrane</keyword>
<feature type="transmembrane region" description="Helical" evidence="7">
    <location>
        <begin position="166"/>
        <end position="183"/>
    </location>
</feature>
<feature type="transmembrane region" description="Helical" evidence="7">
    <location>
        <begin position="64"/>
        <end position="91"/>
    </location>
</feature>
<evidence type="ECO:0000256" key="3">
    <source>
        <dbReference type="ARBA" id="ARBA00022692"/>
    </source>
</evidence>
<evidence type="ECO:0000313" key="9">
    <source>
        <dbReference type="Proteomes" id="UP000320672"/>
    </source>
</evidence>
<dbReference type="GO" id="GO:0016020">
    <property type="term" value="C:membrane"/>
    <property type="evidence" value="ECO:0007669"/>
    <property type="project" value="UniProtKB-SubCell"/>
</dbReference>
<dbReference type="OrthoDB" id="9799225at2"/>
<evidence type="ECO:0000256" key="7">
    <source>
        <dbReference type="SAM" id="Phobius"/>
    </source>
</evidence>
<feature type="compositionally biased region" description="Low complexity" evidence="6">
    <location>
        <begin position="367"/>
        <end position="377"/>
    </location>
</feature>
<evidence type="ECO:0000256" key="1">
    <source>
        <dbReference type="ARBA" id="ARBA00004141"/>
    </source>
</evidence>
<organism evidence="8 9">
    <name type="scientific">Roseimaritima multifibrata</name>
    <dbReference type="NCBI Taxonomy" id="1930274"/>
    <lineage>
        <taxon>Bacteria</taxon>
        <taxon>Pseudomonadati</taxon>
        <taxon>Planctomycetota</taxon>
        <taxon>Planctomycetia</taxon>
        <taxon>Pirellulales</taxon>
        <taxon>Pirellulaceae</taxon>
        <taxon>Roseimaritima</taxon>
    </lineage>
</organism>
<comment type="subcellular location">
    <subcellularLocation>
        <location evidence="1">Membrane</location>
        <topology evidence="1">Multi-pass membrane protein</topology>
    </subcellularLocation>
</comment>
<evidence type="ECO:0000256" key="4">
    <source>
        <dbReference type="ARBA" id="ARBA00022989"/>
    </source>
</evidence>
<name>A0A517MHW3_9BACT</name>
<evidence type="ECO:0000256" key="2">
    <source>
        <dbReference type="ARBA" id="ARBA00009773"/>
    </source>
</evidence>
<reference evidence="8 9" key="1">
    <citation type="submission" date="2019-02" db="EMBL/GenBank/DDBJ databases">
        <title>Deep-cultivation of Planctomycetes and their phenomic and genomic characterization uncovers novel biology.</title>
        <authorList>
            <person name="Wiegand S."/>
            <person name="Jogler M."/>
            <person name="Boedeker C."/>
            <person name="Pinto D."/>
            <person name="Vollmers J."/>
            <person name="Rivas-Marin E."/>
            <person name="Kohn T."/>
            <person name="Peeters S.H."/>
            <person name="Heuer A."/>
            <person name="Rast P."/>
            <person name="Oberbeckmann S."/>
            <person name="Bunk B."/>
            <person name="Jeske O."/>
            <person name="Meyerdierks A."/>
            <person name="Storesund J.E."/>
            <person name="Kallscheuer N."/>
            <person name="Luecker S."/>
            <person name="Lage O.M."/>
            <person name="Pohl T."/>
            <person name="Merkel B.J."/>
            <person name="Hornburger P."/>
            <person name="Mueller R.-W."/>
            <person name="Bruemmer F."/>
            <person name="Labrenz M."/>
            <person name="Spormann A.M."/>
            <person name="Op den Camp H."/>
            <person name="Overmann J."/>
            <person name="Amann R."/>
            <person name="Jetten M.S.M."/>
            <person name="Mascher T."/>
            <person name="Medema M.H."/>
            <person name="Devos D.P."/>
            <person name="Kaster A.-K."/>
            <person name="Ovreas L."/>
            <person name="Rohde M."/>
            <person name="Galperin M.Y."/>
            <person name="Jogler C."/>
        </authorList>
    </citation>
    <scope>NUCLEOTIDE SEQUENCE [LARGE SCALE GENOMIC DNA]</scope>
    <source>
        <strain evidence="8 9">FF011L</strain>
    </source>
</reference>
<proteinExistence type="inferred from homology"/>
<evidence type="ECO:0000256" key="5">
    <source>
        <dbReference type="ARBA" id="ARBA00023136"/>
    </source>
</evidence>
<dbReference type="AlphaFoldDB" id="A0A517MHW3"/>
<feature type="transmembrane region" description="Helical" evidence="7">
    <location>
        <begin position="280"/>
        <end position="297"/>
    </location>
</feature>
<feature type="transmembrane region" description="Helical" evidence="7">
    <location>
        <begin position="20"/>
        <end position="52"/>
    </location>
</feature>
<evidence type="ECO:0000313" key="8">
    <source>
        <dbReference type="EMBL" id="QDS94471.1"/>
    </source>
</evidence>
<feature type="transmembrane region" description="Helical" evidence="7">
    <location>
        <begin position="218"/>
        <end position="240"/>
    </location>
</feature>
<dbReference type="KEGG" id="rml:FF011L_32500"/>
<accession>A0A517MHW3</accession>
<dbReference type="InterPro" id="IPR002549">
    <property type="entry name" value="AI-2E-like"/>
</dbReference>
<dbReference type="EMBL" id="CP036262">
    <property type="protein sequence ID" value="QDS94471.1"/>
    <property type="molecule type" value="Genomic_DNA"/>
</dbReference>
<gene>
    <name evidence="8" type="primary">tqsA_3</name>
    <name evidence="8" type="ORF">FF011L_32500</name>
</gene>
<evidence type="ECO:0000256" key="6">
    <source>
        <dbReference type="SAM" id="MobiDB-lite"/>
    </source>
</evidence>
<dbReference type="PANTHER" id="PTHR21716:SF16">
    <property type="entry name" value="BLL1467 PROTEIN"/>
    <property type="match status" value="1"/>
</dbReference>
<keyword evidence="4 7" id="KW-1133">Transmembrane helix</keyword>
<feature type="region of interest" description="Disordered" evidence="6">
    <location>
        <begin position="365"/>
        <end position="386"/>
    </location>
</feature>
<protein>
    <submittedName>
        <fullName evidence="8">AI-2 transport protein TqsA</fullName>
    </submittedName>
</protein>
<feature type="transmembrane region" description="Helical" evidence="7">
    <location>
        <begin position="246"/>
        <end position="273"/>
    </location>
</feature>
<keyword evidence="5 7" id="KW-0472">Membrane</keyword>
<feature type="transmembrane region" description="Helical" evidence="7">
    <location>
        <begin position="317"/>
        <end position="342"/>
    </location>
</feature>
<dbReference type="GO" id="GO:0055085">
    <property type="term" value="P:transmembrane transport"/>
    <property type="evidence" value="ECO:0007669"/>
    <property type="project" value="TreeGrafter"/>
</dbReference>
<keyword evidence="9" id="KW-1185">Reference proteome</keyword>
<sequence length="386" mass="41193">MDVEIDSNEDSNAQMSVRSVAVNVCAVMLVLYALYFARSLFIPVITAVFAYLTLRPIVRQAGRWGIPAGFSAAGVMVLLGGVLALGTYLVIDPAQEIVQNAPAHVATAKDRLSFVLEKVEYFNRATDDMTTGDAVEVAAEEEPVPVEVKPAAWSTNLTILNGTGNLVSFLVVSGVLLCFLLATGDDLLRNIMRALPTLTARKQLIGVVEHVQEGLGSYLAQVSTINIGLGFAVGISMWGLGMPTPVLWGVMATTLNFIPIVGALFGACVIFLVALVDFEAAYYAFIVAGTYITLTTIEGQFITPAILGRTLEMSPVLVFLSVVVWGWMWGMMGVFLSVPILIAARMACEQYDGLAPLAAILGSRPNQTESSQESTSTRSVGASVTQ</sequence>
<dbReference type="PANTHER" id="PTHR21716">
    <property type="entry name" value="TRANSMEMBRANE PROTEIN"/>
    <property type="match status" value="1"/>
</dbReference>